<dbReference type="AlphaFoldDB" id="A0A330M227"/>
<keyword evidence="1" id="KW-0472">Membrane</keyword>
<evidence type="ECO:0000256" key="1">
    <source>
        <dbReference type="SAM" id="Phobius"/>
    </source>
</evidence>
<name>A0A330M227_9GAMM</name>
<proteinExistence type="predicted"/>
<evidence type="ECO:0008006" key="4">
    <source>
        <dbReference type="Google" id="ProtNLM"/>
    </source>
</evidence>
<protein>
    <recommendedName>
        <fullName evidence="4">Copper resistance protein D domain-containing protein</fullName>
    </recommendedName>
</protein>
<dbReference type="Proteomes" id="UP000250123">
    <property type="component" value="Chromosome SHEWBE"/>
</dbReference>
<dbReference type="KEGG" id="sbk:SHEWBE_1548"/>
<evidence type="ECO:0000313" key="2">
    <source>
        <dbReference type="EMBL" id="SQH75514.1"/>
    </source>
</evidence>
<feature type="transmembrane region" description="Helical" evidence="1">
    <location>
        <begin position="90"/>
        <end position="114"/>
    </location>
</feature>
<evidence type="ECO:0000313" key="3">
    <source>
        <dbReference type="Proteomes" id="UP000250123"/>
    </source>
</evidence>
<organism evidence="2 3">
    <name type="scientific">Shewanella benthica</name>
    <dbReference type="NCBI Taxonomy" id="43661"/>
    <lineage>
        <taxon>Bacteria</taxon>
        <taxon>Pseudomonadati</taxon>
        <taxon>Pseudomonadota</taxon>
        <taxon>Gammaproteobacteria</taxon>
        <taxon>Alteromonadales</taxon>
        <taxon>Shewanellaceae</taxon>
        <taxon>Shewanella</taxon>
    </lineage>
</organism>
<sequence>MEQHHYFVIARAIHVLGVVLWIGGVAFVTTILLPAIKQLTSPEKRLALFEQLESKFSFQAKFITLATGISGYVMLDIINGWDRYLYPQFWWMHLMTLVWGIFTLVLFVLEPLFLHQWFHKKAAQDSEKTFRIVHIMHIFLLSLSLIAVAGATVGSHGYTFIYG</sequence>
<feature type="transmembrane region" description="Helical" evidence="1">
    <location>
        <begin position="135"/>
        <end position="161"/>
    </location>
</feature>
<gene>
    <name evidence="2" type="ORF">SHEWBE_1548</name>
</gene>
<keyword evidence="1" id="KW-1133">Transmembrane helix</keyword>
<reference evidence="3" key="1">
    <citation type="submission" date="2018-06" db="EMBL/GenBank/DDBJ databases">
        <authorList>
            <person name="Cea G.-C."/>
            <person name="William W."/>
        </authorList>
    </citation>
    <scope>NUCLEOTIDE SEQUENCE [LARGE SCALE GENOMIC DNA]</scope>
    <source>
        <strain evidence="3">DB21MT-2</strain>
    </source>
</reference>
<dbReference type="OrthoDB" id="7356530at2"/>
<accession>A0A330M227</accession>
<feature type="transmembrane region" description="Helical" evidence="1">
    <location>
        <begin position="12"/>
        <end position="36"/>
    </location>
</feature>
<keyword evidence="1" id="KW-0812">Transmembrane</keyword>
<dbReference type="EMBL" id="LS483452">
    <property type="protein sequence ID" value="SQH75514.1"/>
    <property type="molecule type" value="Genomic_DNA"/>
</dbReference>